<proteinExistence type="inferred from homology"/>
<dbReference type="InterPro" id="IPR040720">
    <property type="entry name" value="GH81_C"/>
</dbReference>
<sequence>MWNWMNPCEHALDLWLGITSGLPVENVFRYDTVWGGMYMRSAGLNEPIFPWTNFGFVSYADHHFHIGYWIYAIAYYAKYYPEWANKEDNRIRITSLARDIGNPSKKDVYFPTVRQKDWYFGSSGLLGSVEAQGKKNQLVRAYKEVRLLGQLQEDGIFYYMINWECDPDQFPQRHACLVGIQLIPIMSISHWYVDQEWANNVYNICSWAIDPSSAPGGDMIDQIWDTSEPVSTKWGLSVKHYVQENETSQTDAVEYTVNLDTSDLEPGSGLASNLLFIYESS</sequence>
<keyword evidence="11" id="KW-1185">Reference proteome</keyword>
<keyword evidence="6" id="KW-0326">Glycosidase</keyword>
<feature type="domain" description="Glycosyl hydrolase family 81 C-terminal" evidence="9">
    <location>
        <begin position="26"/>
        <end position="137"/>
    </location>
</feature>
<name>A0A2G8LIY1_STIJA</name>
<organism evidence="10 11">
    <name type="scientific">Stichopus japonicus</name>
    <name type="common">Sea cucumber</name>
    <dbReference type="NCBI Taxonomy" id="307972"/>
    <lineage>
        <taxon>Eukaryota</taxon>
        <taxon>Metazoa</taxon>
        <taxon>Echinodermata</taxon>
        <taxon>Eleutherozoa</taxon>
        <taxon>Echinozoa</taxon>
        <taxon>Holothuroidea</taxon>
        <taxon>Aspidochirotacea</taxon>
        <taxon>Aspidochirotida</taxon>
        <taxon>Stichopodidae</taxon>
        <taxon>Apostichopus</taxon>
    </lineage>
</organism>
<comment type="catalytic activity">
    <reaction evidence="1">
        <text>Hydrolysis of (1-&gt;3)-beta-D-glucosidic linkages in (1-&gt;3)-beta-D-glucans.</text>
        <dbReference type="EC" id="3.2.1.39"/>
    </reaction>
</comment>
<dbReference type="STRING" id="307972.A0A2G8LIY1"/>
<dbReference type="GO" id="GO:0052861">
    <property type="term" value="F:endo-1,3(4)-beta-glucanase activity"/>
    <property type="evidence" value="ECO:0007669"/>
    <property type="project" value="InterPro"/>
</dbReference>
<dbReference type="PANTHER" id="PTHR31983">
    <property type="entry name" value="ENDO-1,3(4)-BETA-GLUCANASE 1"/>
    <property type="match status" value="1"/>
</dbReference>
<dbReference type="GO" id="GO:0000272">
    <property type="term" value="P:polysaccharide catabolic process"/>
    <property type="evidence" value="ECO:0007669"/>
    <property type="project" value="UniProtKB-KW"/>
</dbReference>
<keyword evidence="8" id="KW-0624">Polysaccharide degradation</keyword>
<dbReference type="InterPro" id="IPR005200">
    <property type="entry name" value="Endo-beta-glucanase"/>
</dbReference>
<dbReference type="Proteomes" id="UP000230750">
    <property type="component" value="Unassembled WGS sequence"/>
</dbReference>
<dbReference type="PANTHER" id="PTHR31983:SF0">
    <property type="entry name" value="GLUCAN ENDO-1,3-BETA-D-GLUCOSIDASE 2"/>
    <property type="match status" value="1"/>
</dbReference>
<dbReference type="EC" id="3.2.1.39" evidence="3"/>
<keyword evidence="4" id="KW-0378">Hydrolase</keyword>
<keyword evidence="7" id="KW-0961">Cell wall biogenesis/degradation</keyword>
<dbReference type="Pfam" id="PF17652">
    <property type="entry name" value="Glyco_hydro81C"/>
    <property type="match status" value="1"/>
</dbReference>
<comment type="similarity">
    <text evidence="2">Belongs to the glycosyl hydrolase 81 family.</text>
</comment>
<evidence type="ECO:0000259" key="9">
    <source>
        <dbReference type="Pfam" id="PF17652"/>
    </source>
</evidence>
<protein>
    <recommendedName>
        <fullName evidence="3">glucan endo-1,3-beta-D-glucosidase</fullName>
        <ecNumber evidence="3">3.2.1.39</ecNumber>
    </recommendedName>
</protein>
<comment type="caution">
    <text evidence="10">The sequence shown here is derived from an EMBL/GenBank/DDBJ whole genome shotgun (WGS) entry which is preliminary data.</text>
</comment>
<dbReference type="PROSITE" id="PS52008">
    <property type="entry name" value="GH81"/>
    <property type="match status" value="1"/>
</dbReference>
<dbReference type="AlphaFoldDB" id="A0A2G8LIY1"/>
<evidence type="ECO:0000313" key="10">
    <source>
        <dbReference type="EMBL" id="PIK60216.1"/>
    </source>
</evidence>
<evidence type="ECO:0000256" key="7">
    <source>
        <dbReference type="ARBA" id="ARBA00023316"/>
    </source>
</evidence>
<evidence type="ECO:0000256" key="8">
    <source>
        <dbReference type="ARBA" id="ARBA00023326"/>
    </source>
</evidence>
<evidence type="ECO:0000256" key="5">
    <source>
        <dbReference type="ARBA" id="ARBA00023277"/>
    </source>
</evidence>
<evidence type="ECO:0000313" key="11">
    <source>
        <dbReference type="Proteomes" id="UP000230750"/>
    </source>
</evidence>
<evidence type="ECO:0000256" key="4">
    <source>
        <dbReference type="ARBA" id="ARBA00022801"/>
    </source>
</evidence>
<dbReference type="GO" id="GO:0071555">
    <property type="term" value="P:cell wall organization"/>
    <property type="evidence" value="ECO:0007669"/>
    <property type="project" value="UniProtKB-KW"/>
</dbReference>
<accession>A0A2G8LIY1</accession>
<gene>
    <name evidence="10" type="ORF">BSL78_02844</name>
</gene>
<evidence type="ECO:0000256" key="3">
    <source>
        <dbReference type="ARBA" id="ARBA00012780"/>
    </source>
</evidence>
<evidence type="ECO:0000256" key="2">
    <source>
        <dbReference type="ARBA" id="ARBA00010730"/>
    </source>
</evidence>
<dbReference type="GO" id="GO:0042973">
    <property type="term" value="F:glucan endo-1,3-beta-D-glucosidase activity"/>
    <property type="evidence" value="ECO:0007669"/>
    <property type="project" value="UniProtKB-EC"/>
</dbReference>
<reference evidence="10 11" key="1">
    <citation type="journal article" date="2017" name="PLoS Biol.">
        <title>The sea cucumber genome provides insights into morphological evolution and visceral regeneration.</title>
        <authorList>
            <person name="Zhang X."/>
            <person name="Sun L."/>
            <person name="Yuan J."/>
            <person name="Sun Y."/>
            <person name="Gao Y."/>
            <person name="Zhang L."/>
            <person name="Li S."/>
            <person name="Dai H."/>
            <person name="Hamel J.F."/>
            <person name="Liu C."/>
            <person name="Yu Y."/>
            <person name="Liu S."/>
            <person name="Lin W."/>
            <person name="Guo K."/>
            <person name="Jin S."/>
            <person name="Xu P."/>
            <person name="Storey K.B."/>
            <person name="Huan P."/>
            <person name="Zhang T."/>
            <person name="Zhou Y."/>
            <person name="Zhang J."/>
            <person name="Lin C."/>
            <person name="Li X."/>
            <person name="Xing L."/>
            <person name="Huo D."/>
            <person name="Sun M."/>
            <person name="Wang L."/>
            <person name="Mercier A."/>
            <person name="Li F."/>
            <person name="Yang H."/>
            <person name="Xiang J."/>
        </authorList>
    </citation>
    <scope>NUCLEOTIDE SEQUENCE [LARGE SCALE GENOMIC DNA]</scope>
    <source>
        <strain evidence="10">Shaxun</strain>
        <tissue evidence="10">Muscle</tissue>
    </source>
</reference>
<evidence type="ECO:0000256" key="1">
    <source>
        <dbReference type="ARBA" id="ARBA00000382"/>
    </source>
</evidence>
<keyword evidence="5" id="KW-0119">Carbohydrate metabolism</keyword>
<dbReference type="EMBL" id="MRZV01000063">
    <property type="protein sequence ID" value="PIK60216.1"/>
    <property type="molecule type" value="Genomic_DNA"/>
</dbReference>
<dbReference type="OrthoDB" id="4473401at2759"/>
<evidence type="ECO:0000256" key="6">
    <source>
        <dbReference type="ARBA" id="ARBA00023295"/>
    </source>
</evidence>